<evidence type="ECO:0000313" key="3">
    <source>
        <dbReference type="EMBL" id="OGJ03425.1"/>
    </source>
</evidence>
<dbReference type="Pfam" id="PF01471">
    <property type="entry name" value="PG_binding_1"/>
    <property type="match status" value="1"/>
</dbReference>
<reference evidence="3 4" key="1">
    <citation type="journal article" date="2016" name="Nat. Commun.">
        <title>Thousands of microbial genomes shed light on interconnected biogeochemical processes in an aquifer system.</title>
        <authorList>
            <person name="Anantharaman K."/>
            <person name="Brown C.T."/>
            <person name="Hug L.A."/>
            <person name="Sharon I."/>
            <person name="Castelle C.J."/>
            <person name="Probst A.J."/>
            <person name="Thomas B.C."/>
            <person name="Singh A."/>
            <person name="Wilkins M.J."/>
            <person name="Karaoz U."/>
            <person name="Brodie E.L."/>
            <person name="Williams K.H."/>
            <person name="Hubbard S.S."/>
            <person name="Banfield J.F."/>
        </authorList>
    </citation>
    <scope>NUCLEOTIDE SEQUENCE [LARGE SCALE GENOMIC DNA]</scope>
</reference>
<dbReference type="Gene3D" id="1.10.101.10">
    <property type="entry name" value="PGBD-like superfamily/PGBD"/>
    <property type="match status" value="1"/>
</dbReference>
<evidence type="ECO:0000256" key="1">
    <source>
        <dbReference type="SAM" id="MobiDB-lite"/>
    </source>
</evidence>
<dbReference type="InterPro" id="IPR036366">
    <property type="entry name" value="PGBDSf"/>
</dbReference>
<dbReference type="AlphaFoldDB" id="A0A1F6YAN1"/>
<feature type="region of interest" description="Disordered" evidence="1">
    <location>
        <begin position="544"/>
        <end position="563"/>
    </location>
</feature>
<comment type="caution">
    <text evidence="3">The sequence shown here is derived from an EMBL/GenBank/DDBJ whole genome shotgun (WGS) entry which is preliminary data.</text>
</comment>
<dbReference type="SUPFAM" id="SSF47090">
    <property type="entry name" value="PGBD-like"/>
    <property type="match status" value="1"/>
</dbReference>
<evidence type="ECO:0000259" key="2">
    <source>
        <dbReference type="Pfam" id="PF01471"/>
    </source>
</evidence>
<dbReference type="InterPro" id="IPR036365">
    <property type="entry name" value="PGBD-like_sf"/>
</dbReference>
<protein>
    <recommendedName>
        <fullName evidence="2">Peptidoglycan binding-like domain-containing protein</fullName>
    </recommendedName>
</protein>
<feature type="compositionally biased region" description="Low complexity" evidence="1">
    <location>
        <begin position="549"/>
        <end position="563"/>
    </location>
</feature>
<sequence>MVSLGVSNTRMEFYGTRTGQGDVCMAQAFMGQAAAHASVNHDTLSIVNGAQNAYGTSYWDSSTDTGYDYIETNLTAESLTEEQVQIAWVKTTVIASNDFLPSVTAQVYDYETDLGEILRALKIRYPNIKQVFLSSRIWGGYTITGSHPEPYAYDDGFAVKWVIQAQIDQMRNAGVVVDALAGDLNYSDGTAPWVAWGPYLWADGTNARSDGLTWVTGDFDDDLIHPDCDGVDKVADELMEFFLNSEHTALWFLDPLTETTAPTVAITVPSTGATITGSAVTLTATASDNVGIVGVQFKYDTTNNIGAEDTSSPYTLNWDTTAVADGAHTIIAVARDAASNSTTSTAINVTIDNTGPTLVEVTAVTTPASDTTPSYTFSSNEAGTITYGGSCTSATTSATSSNNTITFSALAEGTYTNCTITVTDAVSNASTPLDVSDFTIDTTEPVRSAAAPSGALSSGTTSTNLTLTTNETATCKYDTTADTAYASMDTTFTTTGSTSHSSSVSGLSDGNTYTYYVRCTDSAGNANTSDTIISFSVDVVADSTPPVRSSGTPSGALASSTTSTNLTLTTDEAATCKYDTTSGTAYASMSGTFDTTGNTSHSEPISVSSGNSYNYYVRCTDGNNPNTTDYTITFSVTAASAPAAPAGAVAIASSTPSKLIMQMAQNSILDCLPGDNFSRLTGSSCSAIYPAGVDMAGQVISSPSILTIPNPLLPMPNLSLLTANKTILKTGSRGDPVRELQKFLNLVLGSSLAQDGILGPKTSATVKLFQKENGLVPDGLVGLLTKEKMGGYWKQDKSEAQN</sequence>
<dbReference type="Pfam" id="PF17957">
    <property type="entry name" value="Big_7"/>
    <property type="match status" value="1"/>
</dbReference>
<feature type="domain" description="Peptidoglycan binding-like" evidence="2">
    <location>
        <begin position="733"/>
        <end position="789"/>
    </location>
</feature>
<accession>A0A1F6YAN1</accession>
<dbReference type="EMBL" id="MFVV01000019">
    <property type="protein sequence ID" value="OGJ03425.1"/>
    <property type="molecule type" value="Genomic_DNA"/>
</dbReference>
<dbReference type="InterPro" id="IPR013783">
    <property type="entry name" value="Ig-like_fold"/>
</dbReference>
<dbReference type="STRING" id="1801797.A3G06_00870"/>
<dbReference type="Gene3D" id="2.60.40.10">
    <property type="entry name" value="Immunoglobulins"/>
    <property type="match status" value="1"/>
</dbReference>
<organism evidence="3 4">
    <name type="scientific">Candidatus Nomurabacteria bacterium RIFCSPLOWO2_12_FULL_46_14</name>
    <dbReference type="NCBI Taxonomy" id="1801797"/>
    <lineage>
        <taxon>Bacteria</taxon>
        <taxon>Candidatus Nomuraibacteriota</taxon>
    </lineage>
</organism>
<name>A0A1F6YAN1_9BACT</name>
<dbReference type="Proteomes" id="UP000176192">
    <property type="component" value="Unassembled WGS sequence"/>
</dbReference>
<gene>
    <name evidence="3" type="ORF">A3G06_00870</name>
</gene>
<evidence type="ECO:0000313" key="4">
    <source>
        <dbReference type="Proteomes" id="UP000176192"/>
    </source>
</evidence>
<dbReference type="InterPro" id="IPR002477">
    <property type="entry name" value="Peptidoglycan-bd-like"/>
</dbReference>
<proteinExistence type="predicted"/>